<feature type="region of interest" description="Disordered" evidence="1">
    <location>
        <begin position="1"/>
        <end position="24"/>
    </location>
</feature>
<accession>A0ABQ9XMV5</accession>
<sequence>MMGLNTCPGSGRAESVQTPHVKSGQEELLLDRQGTVTQIKNYRGAQQGCLLSPSLFAFYFNDAMLEAEKTGVQVWGYLDDFVIIAETESKLEDREGKQTRI</sequence>
<protein>
    <recommendedName>
        <fullName evidence="2">Reverse transcriptase domain-containing protein</fullName>
    </recommendedName>
</protein>
<evidence type="ECO:0000313" key="4">
    <source>
        <dbReference type="Proteomes" id="UP001281761"/>
    </source>
</evidence>
<organism evidence="3 4">
    <name type="scientific">Blattamonas nauphoetae</name>
    <dbReference type="NCBI Taxonomy" id="2049346"/>
    <lineage>
        <taxon>Eukaryota</taxon>
        <taxon>Metamonada</taxon>
        <taxon>Preaxostyla</taxon>
        <taxon>Oxymonadida</taxon>
        <taxon>Blattamonas</taxon>
    </lineage>
</organism>
<name>A0ABQ9XMV5_9EUKA</name>
<evidence type="ECO:0000313" key="3">
    <source>
        <dbReference type="EMBL" id="KAK2952545.1"/>
    </source>
</evidence>
<dbReference type="EMBL" id="JARBJD010000102">
    <property type="protein sequence ID" value="KAK2952545.1"/>
    <property type="molecule type" value="Genomic_DNA"/>
</dbReference>
<proteinExistence type="predicted"/>
<comment type="caution">
    <text evidence="3">The sequence shown here is derived from an EMBL/GenBank/DDBJ whole genome shotgun (WGS) entry which is preliminary data.</text>
</comment>
<feature type="domain" description="Reverse transcriptase" evidence="2">
    <location>
        <begin position="1"/>
        <end position="101"/>
    </location>
</feature>
<reference evidence="3 4" key="1">
    <citation type="journal article" date="2022" name="bioRxiv">
        <title>Genomics of Preaxostyla Flagellates Illuminates Evolutionary Transitions and the Path Towards Mitochondrial Loss.</title>
        <authorList>
            <person name="Novak L.V.F."/>
            <person name="Treitli S.C."/>
            <person name="Pyrih J."/>
            <person name="Halakuc P."/>
            <person name="Pipaliya S.V."/>
            <person name="Vacek V."/>
            <person name="Brzon O."/>
            <person name="Soukal P."/>
            <person name="Eme L."/>
            <person name="Dacks J.B."/>
            <person name="Karnkowska A."/>
            <person name="Elias M."/>
            <person name="Hampl V."/>
        </authorList>
    </citation>
    <scope>NUCLEOTIDE SEQUENCE [LARGE SCALE GENOMIC DNA]</scope>
    <source>
        <strain evidence="3">NAU3</strain>
        <tissue evidence="3">Gut</tissue>
    </source>
</reference>
<evidence type="ECO:0000256" key="1">
    <source>
        <dbReference type="SAM" id="MobiDB-lite"/>
    </source>
</evidence>
<keyword evidence="4" id="KW-1185">Reference proteome</keyword>
<dbReference type="PROSITE" id="PS50878">
    <property type="entry name" value="RT_POL"/>
    <property type="match status" value="1"/>
</dbReference>
<dbReference type="Proteomes" id="UP001281761">
    <property type="component" value="Unassembled WGS sequence"/>
</dbReference>
<gene>
    <name evidence="3" type="ORF">BLNAU_12511</name>
</gene>
<dbReference type="InterPro" id="IPR000477">
    <property type="entry name" value="RT_dom"/>
</dbReference>
<dbReference type="Pfam" id="PF00078">
    <property type="entry name" value="RVT_1"/>
    <property type="match status" value="1"/>
</dbReference>
<evidence type="ECO:0000259" key="2">
    <source>
        <dbReference type="PROSITE" id="PS50878"/>
    </source>
</evidence>